<dbReference type="RefSeq" id="WP_277834325.1">
    <property type="nucleotide sequence ID" value="NZ_JAAIVF010000006.1"/>
</dbReference>
<keyword evidence="3" id="KW-0285">Flavoprotein</keyword>
<feature type="domain" description="FAD/NAD(P)-binding" evidence="6">
    <location>
        <begin position="8"/>
        <end position="321"/>
    </location>
</feature>
<keyword evidence="5" id="KW-0560">Oxidoreductase</keyword>
<dbReference type="PRINTS" id="PR00368">
    <property type="entry name" value="FADPNR"/>
</dbReference>
<gene>
    <name evidence="7" type="ORF">NVS88_02110</name>
</gene>
<comment type="cofactor">
    <cofactor evidence="1">
        <name>FAD</name>
        <dbReference type="ChEBI" id="CHEBI:57692"/>
    </cofactor>
</comment>
<keyword evidence="4" id="KW-0274">FAD</keyword>
<dbReference type="InterPro" id="IPR051169">
    <property type="entry name" value="NADH-Q_oxidoreductase"/>
</dbReference>
<dbReference type="InterPro" id="IPR036188">
    <property type="entry name" value="FAD/NAD-bd_sf"/>
</dbReference>
<evidence type="ECO:0000313" key="7">
    <source>
        <dbReference type="EMBL" id="MDG3013346.1"/>
    </source>
</evidence>
<dbReference type="PANTHER" id="PTHR42913">
    <property type="entry name" value="APOPTOSIS-INDUCING FACTOR 1"/>
    <property type="match status" value="1"/>
</dbReference>
<protein>
    <submittedName>
        <fullName evidence="7">NAD(P)/FAD-dependent oxidoreductase</fullName>
    </submittedName>
</protein>
<dbReference type="AlphaFoldDB" id="A0A9X4LXC5"/>
<dbReference type="Gene3D" id="3.50.50.100">
    <property type="match status" value="1"/>
</dbReference>
<organism evidence="7 8">
    <name type="scientific">Speluncibacter jeojiensis</name>
    <dbReference type="NCBI Taxonomy" id="2710754"/>
    <lineage>
        <taxon>Bacteria</taxon>
        <taxon>Bacillati</taxon>
        <taxon>Actinomycetota</taxon>
        <taxon>Actinomycetes</taxon>
        <taxon>Mycobacteriales</taxon>
        <taxon>Speluncibacteraceae</taxon>
        <taxon>Speluncibacter</taxon>
    </lineage>
</organism>
<dbReference type="GO" id="GO:0003955">
    <property type="term" value="F:NAD(P)H dehydrogenase (quinone) activity"/>
    <property type="evidence" value="ECO:0007669"/>
    <property type="project" value="TreeGrafter"/>
</dbReference>
<dbReference type="Proteomes" id="UP001152755">
    <property type="component" value="Unassembled WGS sequence"/>
</dbReference>
<dbReference type="PANTHER" id="PTHR42913:SF3">
    <property type="entry name" value="64 KDA MITOCHONDRIAL NADH DEHYDROGENASE (EUROFUNG)"/>
    <property type="match status" value="1"/>
</dbReference>
<comment type="similarity">
    <text evidence="2">Belongs to the NADH dehydrogenase family.</text>
</comment>
<sequence length="417" mass="43777">MATTISRQVVVVGAGFAGVAVAQHLARKGIEVLVVDKNNYHQFQPLLYQVATSQIGISEVARPLRGIFRRSRSVRVVVAEASAVDATARTVTLADGTVCHAQILVMALGAEVNFFGTPGAEEHAFPLYSLDDAARLGSALIGELDRADLAADSAMGLDVIVVGAGATGVEVAGALAENLQLVVRRVYPHQQTGTVHLVDMVDVVLGPFSAKSQRYATERLTDYGVRLHLGSGVTEVRPDGVTLADGSVIEGRIVIWAGGLQGNALLRGSGLPQGRGGRVDVAPDLTVPGFDGVYVLGDSANITDAKDRKLPQLGSVAQQSGKWAARNIHADLSGGARAPFAYRDKGIMAMVGRGAAVAELGTRRLQFQGPPAFLAWLGVHAALLSGVWQRVGAVASWSVAFLTSHRPQAVLPRIGQR</sequence>
<evidence type="ECO:0000259" key="6">
    <source>
        <dbReference type="Pfam" id="PF07992"/>
    </source>
</evidence>
<dbReference type="EMBL" id="JANRHA010000001">
    <property type="protein sequence ID" value="MDG3013346.1"/>
    <property type="molecule type" value="Genomic_DNA"/>
</dbReference>
<accession>A0A9X4LXC5</accession>
<evidence type="ECO:0000256" key="3">
    <source>
        <dbReference type="ARBA" id="ARBA00022630"/>
    </source>
</evidence>
<dbReference type="GO" id="GO:0019646">
    <property type="term" value="P:aerobic electron transport chain"/>
    <property type="evidence" value="ECO:0007669"/>
    <property type="project" value="TreeGrafter"/>
</dbReference>
<name>A0A9X4LXC5_9ACTN</name>
<dbReference type="Pfam" id="PF07992">
    <property type="entry name" value="Pyr_redox_2"/>
    <property type="match status" value="1"/>
</dbReference>
<evidence type="ECO:0000256" key="4">
    <source>
        <dbReference type="ARBA" id="ARBA00022827"/>
    </source>
</evidence>
<proteinExistence type="inferred from homology"/>
<evidence type="ECO:0000256" key="2">
    <source>
        <dbReference type="ARBA" id="ARBA00005272"/>
    </source>
</evidence>
<evidence type="ECO:0000256" key="1">
    <source>
        <dbReference type="ARBA" id="ARBA00001974"/>
    </source>
</evidence>
<evidence type="ECO:0000256" key="5">
    <source>
        <dbReference type="ARBA" id="ARBA00023002"/>
    </source>
</evidence>
<reference evidence="7" key="1">
    <citation type="submission" date="2022-08" db="EMBL/GenBank/DDBJ databases">
        <title>Genome analysis of Corynebacteriales strain.</title>
        <authorList>
            <person name="Lee S.D."/>
        </authorList>
    </citation>
    <scope>NUCLEOTIDE SEQUENCE</scope>
    <source>
        <strain evidence="7">D3-21</strain>
    </source>
</reference>
<dbReference type="SUPFAM" id="SSF51905">
    <property type="entry name" value="FAD/NAD(P)-binding domain"/>
    <property type="match status" value="1"/>
</dbReference>
<comment type="caution">
    <text evidence="7">The sequence shown here is derived from an EMBL/GenBank/DDBJ whole genome shotgun (WGS) entry which is preliminary data.</text>
</comment>
<dbReference type="PRINTS" id="PR00411">
    <property type="entry name" value="PNDRDTASEI"/>
</dbReference>
<dbReference type="InterPro" id="IPR023753">
    <property type="entry name" value="FAD/NAD-binding_dom"/>
</dbReference>
<keyword evidence="8" id="KW-1185">Reference proteome</keyword>
<evidence type="ECO:0000313" key="8">
    <source>
        <dbReference type="Proteomes" id="UP001152755"/>
    </source>
</evidence>